<evidence type="ECO:0000259" key="5">
    <source>
        <dbReference type="Pfam" id="PF19077"/>
    </source>
</evidence>
<dbReference type="PANTHER" id="PTHR38340">
    <property type="entry name" value="S-LAYER PROTEIN"/>
    <property type="match status" value="1"/>
</dbReference>
<dbReference type="InterPro" id="IPR001343">
    <property type="entry name" value="Hemolysn_Ca-bd"/>
</dbReference>
<evidence type="ECO:0000313" key="7">
    <source>
        <dbReference type="EMBL" id="TWI47733.1"/>
    </source>
</evidence>
<evidence type="ECO:0000259" key="4">
    <source>
        <dbReference type="Pfam" id="PF13946"/>
    </source>
</evidence>
<dbReference type="SUPFAM" id="SSF51120">
    <property type="entry name" value="beta-Roll"/>
    <property type="match status" value="2"/>
</dbReference>
<comment type="subcellular location">
    <subcellularLocation>
        <location evidence="1">Secreted</location>
    </subcellularLocation>
</comment>
<protein>
    <submittedName>
        <fullName evidence="7">Hemolysin type calcium-binding protein</fullName>
    </submittedName>
</protein>
<reference evidence="7 8" key="1">
    <citation type="journal article" date="2015" name="Stand. Genomic Sci.">
        <title>Genomic Encyclopedia of Bacterial and Archaeal Type Strains, Phase III: the genomes of soil and plant-associated and newly described type strains.</title>
        <authorList>
            <person name="Whitman W.B."/>
            <person name="Woyke T."/>
            <person name="Klenk H.P."/>
            <person name="Zhou Y."/>
            <person name="Lilburn T.G."/>
            <person name="Beck B.J."/>
            <person name="De Vos P."/>
            <person name="Vandamme P."/>
            <person name="Eisen J.A."/>
            <person name="Garrity G."/>
            <person name="Hugenholtz P."/>
            <person name="Kyrpides N.C."/>
        </authorList>
    </citation>
    <scope>NUCLEOTIDE SEQUENCE [LARGE SCALE GENOMIC DNA]</scope>
    <source>
        <strain evidence="7 8">CGMCC 1.10685</strain>
    </source>
</reference>
<keyword evidence="2" id="KW-0964">Secreted</keyword>
<dbReference type="Gene3D" id="6.20.50.90">
    <property type="match status" value="1"/>
</dbReference>
<feature type="region of interest" description="Disordered" evidence="3">
    <location>
        <begin position="122"/>
        <end position="141"/>
    </location>
</feature>
<proteinExistence type="predicted"/>
<dbReference type="AlphaFoldDB" id="A0A562PTP5"/>
<dbReference type="Proteomes" id="UP000315112">
    <property type="component" value="Unassembled WGS sequence"/>
</dbReference>
<name>A0A562PTP5_9BURK</name>
<sequence length="1086" mass="108771">MQVRSRVFPPAILTVPNTAPVFLNNNPLLHIQNVGSQRFNELAAVSDPDSGQTLTWTQVIGPAHGTLTMYQMTAASGGTSITPGGLLIYMATDGYAGLDKFTMAVSDGVDTVTREITIRVAPETPGKPDLASASDNGASASDDITSATSLTFSGTSARNDTTSKVTVFIDQNGNAAYDVGEAAASATVHSNGWTVNGLSAAALTGTYNAYAFTTSGDGFVTSALSAARSITFVSSAPAVTFSAIGFSDDTGTAGDRITNVAVQTITATLSGALAVGQTVQGSLDNGATWTDITSKVSGTTLTWTNATLVAGGGLQLKAVDQDGRGSATSLSYQLDTAGPTATAHLDNLFNPSGAGLSFGIDFADAGSGIEQNSAVFAGVTVTGPNGNLVGAGSTMNIGTYEGQYVFSAPGGTWDSADEGTYTVTVSGVRDTVGNTMTPLVQTFNVLFNGDPSLVAPATNIAITDTQQATPFAGITIADPDNDTLQLTISYDGSHGTLSGAGLSGGAGIYTMSGTPAALQAALRALVFTPAANQAGPGDSVSTALAVTVGDGWFQTAFDSNTVVTVSGTAPAATLALSDSSLAFGEKATLTVTFSEPVSGFALDDLTVEGGTLGALATTDGGKTWTAAFTPAANLAAAVNHITLDLTGVQDAAHIAGSGSVQSGAYAINTIAPPVPAQPDQPEDVDLRGSQGSDTLSGGEGNDVLAGGGGNDVLAGGAGNDVLLGGSSDRGAWAFNLVDGVLNVTHDGAIVAPAQLIGDAGALGFLAAPAATLTDLALLYQAAFGRTPDLAGLNLYAQGGAPLAAIAQALTQSAEWAGSALDTGTDSAFVEALYRQVLGRDGEAAGVAFWLGKLAGTGSPALSRADVLLAFATSGEHRSDYADGIAVAAPNVAVEQGWLAGSGDDRLEGGSGNDVLVGGDGIDTAVFAGKQADWLVRVLGDGRIALTTAGGETDTLTGIERAEFADGTRDLSFSQSADVETVGLLYQAVLGRAADLAGIAGWTAQHASAQQLANGFAASAEFQARYGQLSDSAFVQALYANSGLAAGAAGGTAAWVNYLHDHTRAELIGTWIGQDAVVAAQFATPGQ</sequence>
<gene>
    <name evidence="7" type="ORF">IP92_02794</name>
</gene>
<feature type="domain" description="DUF4214" evidence="4">
    <location>
        <begin position="806"/>
        <end position="876"/>
    </location>
</feature>
<dbReference type="InterPro" id="IPR018511">
    <property type="entry name" value="Hemolysin-typ_Ca-bd_CS"/>
</dbReference>
<feature type="domain" description="Bacterial Ig-like" evidence="6">
    <location>
        <begin position="568"/>
        <end position="667"/>
    </location>
</feature>
<dbReference type="PROSITE" id="PS00330">
    <property type="entry name" value="HEMOLYSIN_CALCIUM"/>
    <property type="match status" value="3"/>
</dbReference>
<dbReference type="InterPro" id="IPR011049">
    <property type="entry name" value="Serralysin-like_metalloprot_C"/>
</dbReference>
<feature type="domain" description="DUF4214" evidence="4">
    <location>
        <begin position="1012"/>
        <end position="1067"/>
    </location>
</feature>
<evidence type="ECO:0000313" key="8">
    <source>
        <dbReference type="Proteomes" id="UP000315112"/>
    </source>
</evidence>
<dbReference type="InterPro" id="IPR044016">
    <property type="entry name" value="Big_13"/>
</dbReference>
<dbReference type="PANTHER" id="PTHR38340:SF1">
    <property type="entry name" value="S-LAYER PROTEIN"/>
    <property type="match status" value="1"/>
</dbReference>
<evidence type="ECO:0000256" key="3">
    <source>
        <dbReference type="SAM" id="MobiDB-lite"/>
    </source>
</evidence>
<dbReference type="Pfam" id="PF13946">
    <property type="entry name" value="DUF4214"/>
    <property type="match status" value="2"/>
</dbReference>
<dbReference type="GO" id="GO:0005576">
    <property type="term" value="C:extracellular region"/>
    <property type="evidence" value="ECO:0007669"/>
    <property type="project" value="UniProtKB-SubCell"/>
</dbReference>
<evidence type="ECO:0000256" key="1">
    <source>
        <dbReference type="ARBA" id="ARBA00004613"/>
    </source>
</evidence>
<dbReference type="PRINTS" id="PR00313">
    <property type="entry name" value="CABNDNGRPT"/>
</dbReference>
<evidence type="ECO:0000259" key="6">
    <source>
        <dbReference type="Pfam" id="PF19078"/>
    </source>
</evidence>
<dbReference type="EMBL" id="VLKW01000004">
    <property type="protein sequence ID" value="TWI47733.1"/>
    <property type="molecule type" value="Genomic_DNA"/>
</dbReference>
<evidence type="ECO:0000256" key="2">
    <source>
        <dbReference type="ARBA" id="ARBA00022525"/>
    </source>
</evidence>
<dbReference type="Pfam" id="PF19078">
    <property type="entry name" value="Big_12"/>
    <property type="match status" value="1"/>
</dbReference>
<feature type="domain" description="Bacterial Ig-like" evidence="5">
    <location>
        <begin position="127"/>
        <end position="211"/>
    </location>
</feature>
<dbReference type="Gene3D" id="2.150.10.10">
    <property type="entry name" value="Serralysin-like metalloprotease, C-terminal"/>
    <property type="match status" value="2"/>
</dbReference>
<accession>A0A562PTP5</accession>
<dbReference type="InterPro" id="IPR050557">
    <property type="entry name" value="RTX_toxin/Mannuronan_C5-epim"/>
</dbReference>
<dbReference type="Pfam" id="PF19077">
    <property type="entry name" value="Big_13"/>
    <property type="match status" value="1"/>
</dbReference>
<dbReference type="Pfam" id="PF00353">
    <property type="entry name" value="HemolysinCabind"/>
    <property type="match status" value="2"/>
</dbReference>
<comment type="caution">
    <text evidence="7">The sequence shown here is derived from an EMBL/GenBank/DDBJ whole genome shotgun (WGS) entry which is preliminary data.</text>
</comment>
<dbReference type="Pfam" id="PF17963">
    <property type="entry name" value="Big_9"/>
    <property type="match status" value="1"/>
</dbReference>
<feature type="compositionally biased region" description="Low complexity" evidence="3">
    <location>
        <begin position="129"/>
        <end position="141"/>
    </location>
</feature>
<feature type="region of interest" description="Disordered" evidence="3">
    <location>
        <begin position="672"/>
        <end position="701"/>
    </location>
</feature>
<dbReference type="InterPro" id="IPR025282">
    <property type="entry name" value="DUF4214"/>
</dbReference>
<dbReference type="GO" id="GO:0005509">
    <property type="term" value="F:calcium ion binding"/>
    <property type="evidence" value="ECO:0007669"/>
    <property type="project" value="InterPro"/>
</dbReference>
<organism evidence="7 8">
    <name type="scientific">Pseudoduganella flava</name>
    <dbReference type="NCBI Taxonomy" id="871742"/>
    <lineage>
        <taxon>Bacteria</taxon>
        <taxon>Pseudomonadati</taxon>
        <taxon>Pseudomonadota</taxon>
        <taxon>Betaproteobacteria</taxon>
        <taxon>Burkholderiales</taxon>
        <taxon>Oxalobacteraceae</taxon>
        <taxon>Telluria group</taxon>
        <taxon>Pseudoduganella</taxon>
    </lineage>
</organism>
<dbReference type="InterPro" id="IPR044048">
    <property type="entry name" value="Big_12"/>
</dbReference>